<name>A0A5C8F8B1_BRAPL</name>
<dbReference type="InterPro" id="IPR043472">
    <property type="entry name" value="Macro_dom-like"/>
</dbReference>
<dbReference type="Gene3D" id="3.40.220.10">
    <property type="entry name" value="Leucine Aminopeptidase, subunit E, domain 1"/>
    <property type="match status" value="1"/>
</dbReference>
<dbReference type="AlphaFoldDB" id="A0A5C8F8B1"/>
<proteinExistence type="predicted"/>
<keyword evidence="2" id="KW-0378">Hydrolase</keyword>
<dbReference type="Proteomes" id="UP000323176">
    <property type="component" value="Unassembled WGS sequence"/>
</dbReference>
<dbReference type="CDD" id="cd02908">
    <property type="entry name" value="Macro_OAADPr_deacetylase"/>
    <property type="match status" value="1"/>
</dbReference>
<dbReference type="InterPro" id="IPR002589">
    <property type="entry name" value="Macro_dom"/>
</dbReference>
<dbReference type="SUPFAM" id="SSF52949">
    <property type="entry name" value="Macro domain-like"/>
    <property type="match status" value="1"/>
</dbReference>
<evidence type="ECO:0000259" key="1">
    <source>
        <dbReference type="PROSITE" id="PS51154"/>
    </source>
</evidence>
<dbReference type="PROSITE" id="PS51154">
    <property type="entry name" value="MACRO"/>
    <property type="match status" value="1"/>
</dbReference>
<gene>
    <name evidence="2" type="ORF">EPJ72_01750</name>
</gene>
<dbReference type="OrthoDB" id="6194521at2"/>
<sequence>MNKLLFLIDFLMKEKNYIYDENLTKAIKENDEKKLYNYFRCLMNIRSPDNISEEYLKIEDEYLQERLKNKKLTSIDDINPIKDNLYIWQGDITTLMIDAIVNAANSAMLGCFVSLHKCIDNAIHSASGTRLRLYCNDIMKGNLEKTGGCIITPAFNLPSKYILHTVGPIIKDEVSKNDEELLYKCYKSCLETAKNNNIKSIAFCSISTGEFRFPNELASSIAVKAVRDFLKNTEYNIKIVFNVFKDLDYKLYNNILNN</sequence>
<dbReference type="Pfam" id="PF01661">
    <property type="entry name" value="Macro"/>
    <property type="match status" value="1"/>
</dbReference>
<dbReference type="PANTHER" id="PTHR11106">
    <property type="entry name" value="GANGLIOSIDE INDUCED DIFFERENTIATION ASSOCIATED PROTEIN 2-RELATED"/>
    <property type="match status" value="1"/>
</dbReference>
<dbReference type="SMART" id="SM00506">
    <property type="entry name" value="A1pp"/>
    <property type="match status" value="1"/>
</dbReference>
<comment type="caution">
    <text evidence="2">The sequence shown here is derived from an EMBL/GenBank/DDBJ whole genome shotgun (WGS) entry which is preliminary data.</text>
</comment>
<accession>A0A5C8F8B1</accession>
<organism evidence="2 3">
    <name type="scientific">Brachyspira pilosicoli</name>
    <name type="common">Serpulina pilosicoli</name>
    <dbReference type="NCBI Taxonomy" id="52584"/>
    <lineage>
        <taxon>Bacteria</taxon>
        <taxon>Pseudomonadati</taxon>
        <taxon>Spirochaetota</taxon>
        <taxon>Spirochaetia</taxon>
        <taxon>Brachyspirales</taxon>
        <taxon>Brachyspiraceae</taxon>
        <taxon>Brachyspira</taxon>
    </lineage>
</organism>
<dbReference type="NCBIfam" id="NF003163">
    <property type="entry name" value="PRK04143.1"/>
    <property type="match status" value="1"/>
</dbReference>
<dbReference type="PANTHER" id="PTHR11106:SF27">
    <property type="entry name" value="MACRO DOMAIN-CONTAINING PROTEIN"/>
    <property type="match status" value="1"/>
</dbReference>
<protein>
    <submittedName>
        <fullName evidence="2">Protein-ADP-ribose hydrolase</fullName>
    </submittedName>
</protein>
<reference evidence="2 3" key="1">
    <citation type="journal article" date="1992" name="Lakartidningen">
        <title>[Penicillin V and not amoxicillin is the first choice preparation in acute otitis].</title>
        <authorList>
            <person name="Kamme C."/>
            <person name="Lundgren K."/>
            <person name="Prellner K."/>
        </authorList>
    </citation>
    <scope>NUCLEOTIDE SEQUENCE [LARGE SCALE GENOMIC DNA]</scope>
    <source>
        <strain evidence="2 3">PC5538III-hc</strain>
    </source>
</reference>
<dbReference type="EMBL" id="SAXY01000012">
    <property type="protein sequence ID" value="TXJ46517.1"/>
    <property type="molecule type" value="Genomic_DNA"/>
</dbReference>
<evidence type="ECO:0000313" key="2">
    <source>
        <dbReference type="EMBL" id="TXJ46517.1"/>
    </source>
</evidence>
<feature type="domain" description="Macro" evidence="1">
    <location>
        <begin position="72"/>
        <end position="258"/>
    </location>
</feature>
<evidence type="ECO:0000313" key="3">
    <source>
        <dbReference type="Proteomes" id="UP000323176"/>
    </source>
</evidence>
<dbReference type="GO" id="GO:0016787">
    <property type="term" value="F:hydrolase activity"/>
    <property type="evidence" value="ECO:0007669"/>
    <property type="project" value="UniProtKB-KW"/>
</dbReference>